<dbReference type="PANTHER" id="PTHR18964">
    <property type="entry name" value="ROK (REPRESSOR, ORF, KINASE) FAMILY"/>
    <property type="match status" value="1"/>
</dbReference>
<evidence type="ECO:0000313" key="3">
    <source>
        <dbReference type="Proteomes" id="UP001153404"/>
    </source>
</evidence>
<organism evidence="2 3">
    <name type="scientific">Cohnella rhizosphaerae</name>
    <dbReference type="NCBI Taxonomy" id="1457232"/>
    <lineage>
        <taxon>Bacteria</taxon>
        <taxon>Bacillati</taxon>
        <taxon>Bacillota</taxon>
        <taxon>Bacilli</taxon>
        <taxon>Bacillales</taxon>
        <taxon>Paenibacillaceae</taxon>
        <taxon>Cohnella</taxon>
    </lineage>
</organism>
<dbReference type="InterPro" id="IPR000600">
    <property type="entry name" value="ROK"/>
</dbReference>
<dbReference type="InterPro" id="IPR043129">
    <property type="entry name" value="ATPase_NBD"/>
</dbReference>
<name>A0A9X4KSY4_9BACL</name>
<dbReference type="AlphaFoldDB" id="A0A9X4KSY4"/>
<gene>
    <name evidence="2" type="ORF">OMP40_13025</name>
</gene>
<protein>
    <submittedName>
        <fullName evidence="2">ROK family protein</fullName>
    </submittedName>
</protein>
<reference evidence="2" key="1">
    <citation type="submission" date="2022-10" db="EMBL/GenBank/DDBJ databases">
        <title>Comparative genomic analysis of Cohnella hashimotonis sp. nov., isolated from the International Space Station.</title>
        <authorList>
            <person name="Simpson A."/>
            <person name="Venkateswaran K."/>
        </authorList>
    </citation>
    <scope>NUCLEOTIDE SEQUENCE</scope>
    <source>
        <strain evidence="2">DSM 28161</strain>
    </source>
</reference>
<keyword evidence="3" id="KW-1185">Reference proteome</keyword>
<comment type="caution">
    <text evidence="2">The sequence shown here is derived from an EMBL/GenBank/DDBJ whole genome shotgun (WGS) entry which is preliminary data.</text>
</comment>
<comment type="similarity">
    <text evidence="1">Belongs to the ROK (NagC/XylR) family.</text>
</comment>
<accession>A0A9X4KSY4</accession>
<dbReference type="EMBL" id="JAPDIA010000003">
    <property type="protein sequence ID" value="MDG0810168.1"/>
    <property type="molecule type" value="Genomic_DNA"/>
</dbReference>
<sequence>MRRLLGGLDIGGTKCAAVIGAASETGIDILGKTSFPTPATPEATMSALIAALEALLAEHGGPIGMGGDAAIATAEAGAPPEPDGTRSHDRALSRLAAIGVSCGGPLDSEAGLVLSPPNLPGWDAVDVLAPLRERFGVPAALQNDANACALAEWRWGAGRGTRHMAFLTFGTGMGAGLILNGRLYAGANDMAGEVGHIRLREDGPVGYGKAGSFEGFCSGGGMARLGIGMTEEWLQAGKTTALPTGADAETTLTARLIFEAARAGDELAALIVRVTGIELGRGLAVMVDVLNPEAIVIGSIYARQEPLLAPIVLETLRREALPRSLAACRILPSQLRENVGDAASLSVALHALEA</sequence>
<dbReference type="Pfam" id="PF00480">
    <property type="entry name" value="ROK"/>
    <property type="match status" value="1"/>
</dbReference>
<evidence type="ECO:0000256" key="1">
    <source>
        <dbReference type="ARBA" id="ARBA00006479"/>
    </source>
</evidence>
<dbReference type="Gene3D" id="3.30.420.40">
    <property type="match status" value="2"/>
</dbReference>
<dbReference type="PANTHER" id="PTHR18964:SF149">
    <property type="entry name" value="BIFUNCTIONAL UDP-N-ACETYLGLUCOSAMINE 2-EPIMERASE_N-ACETYLMANNOSAMINE KINASE"/>
    <property type="match status" value="1"/>
</dbReference>
<dbReference type="SUPFAM" id="SSF53067">
    <property type="entry name" value="Actin-like ATPase domain"/>
    <property type="match status" value="1"/>
</dbReference>
<proteinExistence type="inferred from homology"/>
<dbReference type="RefSeq" id="WP_277531853.1">
    <property type="nucleotide sequence ID" value="NZ_JAPDIA010000003.1"/>
</dbReference>
<dbReference type="Proteomes" id="UP001153404">
    <property type="component" value="Unassembled WGS sequence"/>
</dbReference>
<evidence type="ECO:0000313" key="2">
    <source>
        <dbReference type="EMBL" id="MDG0810168.1"/>
    </source>
</evidence>